<keyword evidence="6" id="KW-0732">Signal</keyword>
<keyword evidence="9" id="KW-1185">Reference proteome</keyword>
<dbReference type="GO" id="GO:0006508">
    <property type="term" value="P:proteolysis"/>
    <property type="evidence" value="ECO:0007669"/>
    <property type="project" value="UniProtKB-KW"/>
</dbReference>
<name>A0A3Q4M3V7_NEOBR</name>
<dbReference type="InterPro" id="IPR025660">
    <property type="entry name" value="Pept_his_AS"/>
</dbReference>
<accession>A0A3Q4M3V7</accession>
<dbReference type="AlphaFoldDB" id="A0A3Q4M3V7"/>
<dbReference type="InterPro" id="IPR039417">
    <property type="entry name" value="Peptidase_C1A_papain-like"/>
</dbReference>
<evidence type="ECO:0000259" key="7">
    <source>
        <dbReference type="SMART" id="SM00645"/>
    </source>
</evidence>
<dbReference type="PROSITE" id="PS00639">
    <property type="entry name" value="THIOL_PROTEASE_HIS"/>
    <property type="match status" value="1"/>
</dbReference>
<reference evidence="8" key="2">
    <citation type="submission" date="2025-09" db="UniProtKB">
        <authorList>
            <consortium name="Ensembl"/>
        </authorList>
    </citation>
    <scope>IDENTIFICATION</scope>
</reference>
<dbReference type="GO" id="GO:0008234">
    <property type="term" value="F:cysteine-type peptidase activity"/>
    <property type="evidence" value="ECO:0007669"/>
    <property type="project" value="UniProtKB-KW"/>
</dbReference>
<dbReference type="PROSITE" id="PS00139">
    <property type="entry name" value="THIOL_PROTEASE_CYS"/>
    <property type="match status" value="1"/>
</dbReference>
<keyword evidence="2" id="KW-0645">Protease</keyword>
<dbReference type="InterPro" id="IPR025661">
    <property type="entry name" value="Pept_asp_AS"/>
</dbReference>
<dbReference type="CDD" id="cd02248">
    <property type="entry name" value="Peptidase_C1A"/>
    <property type="match status" value="1"/>
</dbReference>
<reference evidence="8" key="1">
    <citation type="submission" date="2025-08" db="UniProtKB">
        <authorList>
            <consortium name="Ensembl"/>
        </authorList>
    </citation>
    <scope>IDENTIFICATION</scope>
</reference>
<dbReference type="InterPro" id="IPR038765">
    <property type="entry name" value="Papain-like_cys_pep_sf"/>
</dbReference>
<dbReference type="Gene3D" id="3.90.70.10">
    <property type="entry name" value="Cysteine proteinases"/>
    <property type="match status" value="1"/>
</dbReference>
<evidence type="ECO:0000256" key="2">
    <source>
        <dbReference type="ARBA" id="ARBA00022670"/>
    </source>
</evidence>
<dbReference type="InterPro" id="IPR000668">
    <property type="entry name" value="Peptidase_C1A_C"/>
</dbReference>
<proteinExistence type="inferred from homology"/>
<dbReference type="Pfam" id="PF00112">
    <property type="entry name" value="Peptidase_C1"/>
    <property type="match status" value="1"/>
</dbReference>
<dbReference type="PANTHER" id="PTHR12411">
    <property type="entry name" value="CYSTEINE PROTEASE FAMILY C1-RELATED"/>
    <property type="match status" value="1"/>
</dbReference>
<keyword evidence="5" id="KW-1015">Disulfide bond</keyword>
<evidence type="ECO:0000256" key="4">
    <source>
        <dbReference type="ARBA" id="ARBA00022807"/>
    </source>
</evidence>
<dbReference type="Proteomes" id="UP000261580">
    <property type="component" value="Unassembled WGS sequence"/>
</dbReference>
<keyword evidence="3" id="KW-0378">Hydrolase</keyword>
<feature type="domain" description="Peptidase C1A papain C-terminal" evidence="7">
    <location>
        <begin position="133"/>
        <end position="348"/>
    </location>
</feature>
<dbReference type="InterPro" id="IPR000169">
    <property type="entry name" value="Pept_cys_AS"/>
</dbReference>
<feature type="signal peptide" evidence="6">
    <location>
        <begin position="1"/>
        <end position="35"/>
    </location>
</feature>
<evidence type="ECO:0000313" key="8">
    <source>
        <dbReference type="Ensembl" id="ENSNBRP00000001624.1"/>
    </source>
</evidence>
<evidence type="ECO:0000313" key="9">
    <source>
        <dbReference type="Proteomes" id="UP000261580"/>
    </source>
</evidence>
<protein>
    <submittedName>
        <fullName evidence="8">Cathepsin 12</fullName>
    </submittedName>
</protein>
<evidence type="ECO:0000256" key="3">
    <source>
        <dbReference type="ARBA" id="ARBA00022801"/>
    </source>
</evidence>
<dbReference type="PROSITE" id="PS00640">
    <property type="entry name" value="THIOL_PROTEASE_ASN"/>
    <property type="match status" value="1"/>
</dbReference>
<sequence length="349" mass="38881">MQLCNALVLLVQQASFLLKAALLSILLSGLQHVLADSDEEGPTDFSFVCFSCVNHQDDMERRVIWEGNKQLIEENNRRFLMGMKSFSMAMNRYGDLVRSICFVSTKNLTGVNQLLNVHTIFHKDLKKKELHLDGYAVDYRNMGFVTEVKDQGFCGSCWAFSTTGAIEAQLYKKTGQLISLSEQNLVDCSKSFGTYGCSGAWMANAYDYVVSNGLESSNTYPYTSVDTQPCFYDSRLAVAHIRDYRFIPRGDEQAMADALATIGPITVAIDADHASFLFYSSGIYDEPNCNPNNLNHAVLLVGYGSQEGQDYWIIKNSWGTGWGEGGYMRIVRNGQNACGLASYALYPIL</sequence>
<organism evidence="8 9">
    <name type="scientific">Neolamprologus brichardi</name>
    <name type="common">Fairy cichlid</name>
    <name type="synonym">Lamprologus brichardi</name>
    <dbReference type="NCBI Taxonomy" id="32507"/>
    <lineage>
        <taxon>Eukaryota</taxon>
        <taxon>Metazoa</taxon>
        <taxon>Chordata</taxon>
        <taxon>Craniata</taxon>
        <taxon>Vertebrata</taxon>
        <taxon>Euteleostomi</taxon>
        <taxon>Actinopterygii</taxon>
        <taxon>Neopterygii</taxon>
        <taxon>Teleostei</taxon>
        <taxon>Neoteleostei</taxon>
        <taxon>Acanthomorphata</taxon>
        <taxon>Ovalentaria</taxon>
        <taxon>Cichlomorphae</taxon>
        <taxon>Cichliformes</taxon>
        <taxon>Cichlidae</taxon>
        <taxon>African cichlids</taxon>
        <taxon>Pseudocrenilabrinae</taxon>
        <taxon>Lamprologini</taxon>
        <taxon>Neolamprologus</taxon>
    </lineage>
</organism>
<dbReference type="Ensembl" id="ENSNBRT00000001690.1">
    <property type="protein sequence ID" value="ENSNBRP00000001624.1"/>
    <property type="gene ID" value="ENSNBRG00000000586.1"/>
</dbReference>
<dbReference type="Bgee" id="ENSNBRG00000000586">
    <property type="expression patterns" value="Expressed in brain"/>
</dbReference>
<dbReference type="GeneTree" id="ENSGT00940000153321"/>
<dbReference type="SUPFAM" id="SSF54001">
    <property type="entry name" value="Cysteine proteinases"/>
    <property type="match status" value="1"/>
</dbReference>
<dbReference type="SMART" id="SM00645">
    <property type="entry name" value="Pept_C1"/>
    <property type="match status" value="1"/>
</dbReference>
<keyword evidence="4" id="KW-0788">Thiol protease</keyword>
<evidence type="ECO:0000256" key="6">
    <source>
        <dbReference type="SAM" id="SignalP"/>
    </source>
</evidence>
<dbReference type="InterPro" id="IPR013128">
    <property type="entry name" value="Peptidase_C1A"/>
</dbReference>
<dbReference type="PRINTS" id="PR00705">
    <property type="entry name" value="PAPAIN"/>
</dbReference>
<evidence type="ECO:0000256" key="1">
    <source>
        <dbReference type="ARBA" id="ARBA00008455"/>
    </source>
</evidence>
<dbReference type="FunFam" id="3.90.70.10:FF:000006">
    <property type="entry name" value="Cathepsin S"/>
    <property type="match status" value="1"/>
</dbReference>
<evidence type="ECO:0000256" key="5">
    <source>
        <dbReference type="ARBA" id="ARBA00023157"/>
    </source>
</evidence>
<comment type="similarity">
    <text evidence="1">Belongs to the peptidase C1 family.</text>
</comment>
<feature type="chain" id="PRO_5018624214" evidence="6">
    <location>
        <begin position="36"/>
        <end position="349"/>
    </location>
</feature>